<dbReference type="InterPro" id="IPR050618">
    <property type="entry name" value="Ubq-SigPath_Reg"/>
</dbReference>
<reference evidence="3 4" key="1">
    <citation type="submission" date="2019-09" db="EMBL/GenBank/DDBJ databases">
        <authorList>
            <consortium name="DOE Joint Genome Institute"/>
            <person name="Mondo S.J."/>
            <person name="Navarro-Mendoza M.I."/>
            <person name="Perez-Arques C."/>
            <person name="Panchal S."/>
            <person name="Nicolas F.E."/>
            <person name="Ganguly P."/>
            <person name="Pangilinan J."/>
            <person name="Grigoriev I."/>
            <person name="Heitman J."/>
            <person name="Sanya K."/>
            <person name="Garre V."/>
        </authorList>
    </citation>
    <scope>NUCLEOTIDE SEQUENCE [LARGE SCALE GENOMIC DNA]</scope>
    <source>
        <strain evidence="3 4">MU402</strain>
    </source>
</reference>
<gene>
    <name evidence="3" type="ORF">FB192DRAFT_1286334</name>
</gene>
<dbReference type="InterPro" id="IPR013320">
    <property type="entry name" value="ConA-like_dom_sf"/>
</dbReference>
<dbReference type="Proteomes" id="UP000469890">
    <property type="component" value="Unassembled WGS sequence"/>
</dbReference>
<dbReference type="SUPFAM" id="SSF49899">
    <property type="entry name" value="Concanavalin A-like lectins/glucanases"/>
    <property type="match status" value="1"/>
</dbReference>
<dbReference type="InterPro" id="IPR035782">
    <property type="entry name" value="SPRY_RanBP9/10"/>
</dbReference>
<proteinExistence type="predicted"/>
<sequence>MASITPTYNASFPSLHQTGLISQRRASAHHHPTTPSFIQRSIAPPKFPSYLKQTLYAKLALEQYKFFQQKHEIKPLPSNANKKSTTTTCLEEEQLEELDLRLPTLWNSRDKSKNIEIGTNGIDLSYIGPGKQETHAALARSNFPMRPQCGIFYYEMRVISKGDDGYIGIGFCAGSNKVERLPGWDPDSWGYHGDDGHSFAGSGTGKNYGPCFTTGDIIGCGVNFADNTAFYTKNGKFLGIAFTDMNLKQPIFPAVGLRTPGEQVTVNFGHEPFVFDIAQYVNDQRIKFIDEITLHNRNPKQAEANRKKEGESYSKEVLDQLILSYLVHHGYTGTAKAVVQNAGVLQEEGRGEELQLSLKCGKFVEMMREYCECSKSRRLRTNSVDSRISAETSDQCLHANEDRTARSNSVSGPVSTHSHPNPGRLADALKLVMQYGQKLQNEYQNDTQKTRSKLVDIFSLLAYNDPYSSPKAHLLKISRRDALATDVNAAILGKSCILVVVFCTHCSYLIAFQNRPEMPAMERIYRQVILCSKELAFEGYGKAALINIDDYCANDVEKSSSDNHCTNNNVDSMIS</sequence>
<dbReference type="SMART" id="SM00449">
    <property type="entry name" value="SPRY"/>
    <property type="match status" value="1"/>
</dbReference>
<dbReference type="InterPro" id="IPR006594">
    <property type="entry name" value="LisH"/>
</dbReference>
<dbReference type="PROSITE" id="PS50188">
    <property type="entry name" value="B302_SPRY"/>
    <property type="match status" value="1"/>
</dbReference>
<dbReference type="Pfam" id="PF08513">
    <property type="entry name" value="LisH"/>
    <property type="match status" value="1"/>
</dbReference>
<dbReference type="PANTHER" id="PTHR12864">
    <property type="entry name" value="RAN BINDING PROTEIN 9-RELATED"/>
    <property type="match status" value="1"/>
</dbReference>
<dbReference type="InterPro" id="IPR001870">
    <property type="entry name" value="B30.2/SPRY"/>
</dbReference>
<feature type="region of interest" description="Disordered" evidence="1">
    <location>
        <begin position="399"/>
        <end position="421"/>
    </location>
</feature>
<dbReference type="Pfam" id="PF10607">
    <property type="entry name" value="CTLH"/>
    <property type="match status" value="1"/>
</dbReference>
<dbReference type="InterPro" id="IPR043136">
    <property type="entry name" value="B30.2/SPRY_sf"/>
</dbReference>
<dbReference type="InterPro" id="IPR003877">
    <property type="entry name" value="SPRY_dom"/>
</dbReference>
<dbReference type="InterPro" id="IPR013144">
    <property type="entry name" value="CRA_dom"/>
</dbReference>
<name>A0A8H4BC66_MUCCL</name>
<comment type="caution">
    <text evidence="3">The sequence shown here is derived from an EMBL/GenBank/DDBJ whole genome shotgun (WGS) entry which is preliminary data.</text>
</comment>
<dbReference type="CDD" id="cd12909">
    <property type="entry name" value="SPRY_RanBP9_10"/>
    <property type="match status" value="1"/>
</dbReference>
<dbReference type="AlphaFoldDB" id="A0A8H4BC66"/>
<dbReference type="Pfam" id="PF00622">
    <property type="entry name" value="SPRY"/>
    <property type="match status" value="1"/>
</dbReference>
<evidence type="ECO:0000256" key="1">
    <source>
        <dbReference type="SAM" id="MobiDB-lite"/>
    </source>
</evidence>
<dbReference type="GO" id="GO:0030246">
    <property type="term" value="F:carbohydrate binding"/>
    <property type="evidence" value="ECO:0007669"/>
    <property type="project" value="UniProtKB-KW"/>
</dbReference>
<evidence type="ECO:0000313" key="3">
    <source>
        <dbReference type="EMBL" id="KAF1799559.1"/>
    </source>
</evidence>
<accession>A0A8H4BC66</accession>
<feature type="domain" description="B30.2/SPRY" evidence="2">
    <location>
        <begin position="84"/>
        <end position="273"/>
    </location>
</feature>
<dbReference type="PROSITE" id="PS50896">
    <property type="entry name" value="LISH"/>
    <property type="match status" value="1"/>
</dbReference>
<dbReference type="SMART" id="SM00757">
    <property type="entry name" value="CRA"/>
    <property type="match status" value="1"/>
</dbReference>
<dbReference type="Gene3D" id="2.60.120.920">
    <property type="match status" value="1"/>
</dbReference>
<evidence type="ECO:0000259" key="2">
    <source>
        <dbReference type="PROSITE" id="PS50188"/>
    </source>
</evidence>
<dbReference type="InterPro" id="IPR024964">
    <property type="entry name" value="CTLH/CRA"/>
</dbReference>
<protein>
    <submittedName>
        <fullName evidence="3">Concanavalin A-like lectin/glucanase domain-containing protein</fullName>
    </submittedName>
</protein>
<keyword evidence="3" id="KW-0430">Lectin</keyword>
<dbReference type="EMBL" id="JAAECE010000006">
    <property type="protein sequence ID" value="KAF1799559.1"/>
    <property type="molecule type" value="Genomic_DNA"/>
</dbReference>
<dbReference type="SMART" id="SM00667">
    <property type="entry name" value="LisH"/>
    <property type="match status" value="1"/>
</dbReference>
<feature type="compositionally biased region" description="Polar residues" evidence="1">
    <location>
        <begin position="406"/>
        <end position="419"/>
    </location>
</feature>
<organism evidence="3 4">
    <name type="scientific">Mucor circinelloides f. lusitanicus</name>
    <name type="common">Mucor racemosus var. lusitanicus</name>
    <dbReference type="NCBI Taxonomy" id="29924"/>
    <lineage>
        <taxon>Eukaryota</taxon>
        <taxon>Fungi</taxon>
        <taxon>Fungi incertae sedis</taxon>
        <taxon>Mucoromycota</taxon>
        <taxon>Mucoromycotina</taxon>
        <taxon>Mucoromycetes</taxon>
        <taxon>Mucorales</taxon>
        <taxon>Mucorineae</taxon>
        <taxon>Mucoraceae</taxon>
        <taxon>Mucor</taxon>
    </lineage>
</organism>
<evidence type="ECO:0000313" key="4">
    <source>
        <dbReference type="Proteomes" id="UP000469890"/>
    </source>
</evidence>